<dbReference type="InterPro" id="IPR004788">
    <property type="entry name" value="Ribose5P_isomerase_type_A"/>
</dbReference>
<dbReference type="CDD" id="cd01398">
    <property type="entry name" value="RPI_A"/>
    <property type="match status" value="1"/>
</dbReference>
<dbReference type="GO" id="GO:0005829">
    <property type="term" value="C:cytosol"/>
    <property type="evidence" value="ECO:0007669"/>
    <property type="project" value="TreeGrafter"/>
</dbReference>
<keyword evidence="2 3" id="KW-0413">Isomerase</keyword>
<keyword evidence="5" id="KW-1185">Reference proteome</keyword>
<dbReference type="PANTHER" id="PTHR11934:SF0">
    <property type="entry name" value="RIBOSE-5-PHOSPHATE ISOMERASE"/>
    <property type="match status" value="1"/>
</dbReference>
<dbReference type="STRING" id="1033802.SSPSH_000169"/>
<dbReference type="FunFam" id="3.30.70.260:FF:000004">
    <property type="entry name" value="Ribose-5-phosphate isomerase A"/>
    <property type="match status" value="1"/>
</dbReference>
<dbReference type="InterPro" id="IPR037171">
    <property type="entry name" value="NagB/RpiA_transferase-like"/>
</dbReference>
<feature type="binding site" evidence="3">
    <location>
        <begin position="82"/>
        <end position="85"/>
    </location>
    <ligand>
        <name>substrate</name>
    </ligand>
</feature>
<dbReference type="Gene3D" id="3.30.70.260">
    <property type="match status" value="1"/>
</dbReference>
<protein>
    <recommendedName>
        <fullName evidence="3">Ribose-5-phosphate isomerase A</fullName>
        <ecNumber evidence="3">5.3.1.6</ecNumber>
    </recommendedName>
    <alternativeName>
        <fullName evidence="3">Phosphoriboisomerase A</fullName>
        <shortName evidence="3">PRI</shortName>
    </alternativeName>
</protein>
<dbReference type="HAMAP" id="MF_00170">
    <property type="entry name" value="Rib_5P_isom_A"/>
    <property type="match status" value="1"/>
</dbReference>
<comment type="function">
    <text evidence="3">Catalyzes the reversible conversion of ribose-5-phosphate to ribulose 5-phosphate.</text>
</comment>
<comment type="caution">
    <text evidence="4">The sequence shown here is derived from an EMBL/GenBank/DDBJ whole genome shotgun (WGS) entry which is preliminary data.</text>
</comment>
<name>U2ES59_9GAMM</name>
<proteinExistence type="inferred from homology"/>
<reference evidence="4 5" key="1">
    <citation type="journal article" date="2011" name="J. Bacteriol.">
        <title>Genome sequence of Salinisphaera shabanensis, a gammaproteobacterium from the harsh, variable environment of the brine-seawater interface of the Shaban Deep in the Red Sea.</title>
        <authorList>
            <person name="Antunes A."/>
            <person name="Alam I."/>
            <person name="Bajic V.B."/>
            <person name="Stingl U."/>
        </authorList>
    </citation>
    <scope>NUCLEOTIDE SEQUENCE [LARGE SCALE GENOMIC DNA]</scope>
    <source>
        <strain evidence="4 5">E1L3A</strain>
    </source>
</reference>
<dbReference type="GO" id="GO:0004751">
    <property type="term" value="F:ribose-5-phosphate isomerase activity"/>
    <property type="evidence" value="ECO:0007669"/>
    <property type="project" value="UniProtKB-UniRule"/>
</dbReference>
<dbReference type="NCBIfam" id="NF001924">
    <property type="entry name" value="PRK00702.1"/>
    <property type="match status" value="1"/>
</dbReference>
<evidence type="ECO:0000313" key="4">
    <source>
        <dbReference type="EMBL" id="ERJ20827.1"/>
    </source>
</evidence>
<feature type="binding site" evidence="3">
    <location>
        <position position="122"/>
    </location>
    <ligand>
        <name>substrate</name>
    </ligand>
</feature>
<evidence type="ECO:0000256" key="3">
    <source>
        <dbReference type="HAMAP-Rule" id="MF_00170"/>
    </source>
</evidence>
<evidence type="ECO:0000313" key="5">
    <source>
        <dbReference type="Proteomes" id="UP000006242"/>
    </source>
</evidence>
<feature type="active site" description="Proton acceptor" evidence="3">
    <location>
        <position position="104"/>
    </location>
</feature>
<feature type="binding site" evidence="3">
    <location>
        <begin position="95"/>
        <end position="98"/>
    </location>
    <ligand>
        <name>substrate</name>
    </ligand>
</feature>
<comment type="catalytic activity">
    <reaction evidence="1 3">
        <text>aldehydo-D-ribose 5-phosphate = D-ribulose 5-phosphate</text>
        <dbReference type="Rhea" id="RHEA:14657"/>
        <dbReference type="ChEBI" id="CHEBI:58121"/>
        <dbReference type="ChEBI" id="CHEBI:58273"/>
        <dbReference type="EC" id="5.3.1.6"/>
    </reaction>
</comment>
<dbReference type="GO" id="GO:0009052">
    <property type="term" value="P:pentose-phosphate shunt, non-oxidative branch"/>
    <property type="evidence" value="ECO:0007669"/>
    <property type="project" value="UniProtKB-UniRule"/>
</dbReference>
<dbReference type="SUPFAM" id="SSF100950">
    <property type="entry name" value="NagB/RpiA/CoA transferase-like"/>
    <property type="match status" value="1"/>
</dbReference>
<dbReference type="Proteomes" id="UP000006242">
    <property type="component" value="Unassembled WGS sequence"/>
</dbReference>
<evidence type="ECO:0000256" key="1">
    <source>
        <dbReference type="ARBA" id="ARBA00001713"/>
    </source>
</evidence>
<organism evidence="4 5">
    <name type="scientific">Salinisphaera shabanensis E1L3A</name>
    <dbReference type="NCBI Taxonomy" id="1033802"/>
    <lineage>
        <taxon>Bacteria</taxon>
        <taxon>Pseudomonadati</taxon>
        <taxon>Pseudomonadota</taxon>
        <taxon>Gammaproteobacteria</taxon>
        <taxon>Salinisphaerales</taxon>
        <taxon>Salinisphaeraceae</taxon>
        <taxon>Salinisphaera</taxon>
    </lineage>
</organism>
<reference evidence="4 5" key="2">
    <citation type="journal article" date="2013" name="PLoS ONE">
        <title>INDIGO - INtegrated Data Warehouse of MIcrobial GenOmes with Examples from the Red Sea Extremophiles.</title>
        <authorList>
            <person name="Alam I."/>
            <person name="Antunes A."/>
            <person name="Kamau A.A."/>
            <person name="Ba Alawi W."/>
            <person name="Kalkatawi M."/>
            <person name="Stingl U."/>
            <person name="Bajic V.B."/>
        </authorList>
    </citation>
    <scope>NUCLEOTIDE SEQUENCE [LARGE SCALE GENOMIC DNA]</scope>
    <source>
        <strain evidence="4 5">E1L3A</strain>
    </source>
</reference>
<dbReference type="UniPathway" id="UPA00115">
    <property type="reaction ID" value="UER00412"/>
</dbReference>
<feature type="binding site" evidence="3">
    <location>
        <begin position="29"/>
        <end position="32"/>
    </location>
    <ligand>
        <name>substrate</name>
    </ligand>
</feature>
<dbReference type="NCBIfam" id="TIGR00021">
    <property type="entry name" value="rpiA"/>
    <property type="match status" value="1"/>
</dbReference>
<dbReference type="Gene3D" id="3.40.50.1360">
    <property type="match status" value="1"/>
</dbReference>
<accession>U2ES59</accession>
<dbReference type="GO" id="GO:0006014">
    <property type="term" value="P:D-ribose metabolic process"/>
    <property type="evidence" value="ECO:0007669"/>
    <property type="project" value="TreeGrafter"/>
</dbReference>
<evidence type="ECO:0000256" key="2">
    <source>
        <dbReference type="ARBA" id="ARBA00023235"/>
    </source>
</evidence>
<dbReference type="eggNOG" id="COG0120">
    <property type="taxonomic scope" value="Bacteria"/>
</dbReference>
<dbReference type="PANTHER" id="PTHR11934">
    <property type="entry name" value="RIBOSE-5-PHOSPHATE ISOMERASE"/>
    <property type="match status" value="1"/>
</dbReference>
<comment type="pathway">
    <text evidence="3">Carbohydrate degradation; pentose phosphate pathway; D-ribose 5-phosphate from D-ribulose 5-phosphate (non-oxidative stage): step 1/1.</text>
</comment>
<comment type="similarity">
    <text evidence="3">Belongs to the ribose 5-phosphate isomerase family.</text>
</comment>
<dbReference type="EMBL" id="AFNV02000001">
    <property type="protein sequence ID" value="ERJ20827.1"/>
    <property type="molecule type" value="Genomic_DNA"/>
</dbReference>
<dbReference type="OrthoDB" id="5870696at2"/>
<dbReference type="SUPFAM" id="SSF75445">
    <property type="entry name" value="D-ribose-5-phosphate isomerase (RpiA), lid domain"/>
    <property type="match status" value="1"/>
</dbReference>
<sequence length="220" mass="23488">MGKQDDLKRAAAEAAYEYVNDGEYLGVGTGSTVNHFIDVLAERKPYIPGCVSSSKASTERLRTAGFDVIDLNSAGELGVYIDGADETNEHLELIKGGGGALTREKIIASASRTFICMVDGSKQVDLLGRFPLPVEVIEMGRSSVARALVKLGGEPELRNGFVSDNGNPILDVYNLEIMNPIELEDTINAIPGVVTVGLFARRPADVLIVAAEGGVQTHKR</sequence>
<dbReference type="AlphaFoldDB" id="U2ES59"/>
<dbReference type="FunFam" id="3.40.50.1360:FF:000001">
    <property type="entry name" value="Ribose-5-phosphate isomerase A"/>
    <property type="match status" value="1"/>
</dbReference>
<dbReference type="EC" id="5.3.1.6" evidence="3"/>
<comment type="subunit">
    <text evidence="3">Homodimer.</text>
</comment>
<gene>
    <name evidence="3 4" type="primary">rpiA</name>
    <name evidence="4" type="ORF">SSPSH_000169</name>
</gene>
<dbReference type="Pfam" id="PF06026">
    <property type="entry name" value="Rib_5-P_isom_A"/>
    <property type="match status" value="1"/>
</dbReference>
<dbReference type="InterPro" id="IPR020672">
    <property type="entry name" value="Ribose5P_isomerase_typA_subgr"/>
</dbReference>
<dbReference type="RefSeq" id="WP_006913256.1">
    <property type="nucleotide sequence ID" value="NZ_AFNV02000001.1"/>
</dbReference>